<protein>
    <recommendedName>
        <fullName evidence="2">DUF6533 domain-containing protein</fullName>
    </recommendedName>
</protein>
<sequence>MKVFKPKTPTCSSSFRSYGYLNRRIPHLSITNTLSIFSSALHHFLGGSLNIHQRRDGRIMHGPQILEILATLPDEVTFLWPDRLSIMKVVYFVNKYSVLVDALLAVTMGLWKPHSDPEICRTQFTILAYVTLVGILFSESILIMRTMALWGYDKRVVFYLTVWFLEIFAFATFAVHETAAWTAIPSCEKLQIMGCLPTAQDNDVWPAYACLMMGETGECNPWMVYDFLTSDYLTVRVVIMLLTFLRRYLDHDFGAASRSGLIRTMYRDGLFSYIVVLALSTANLSVMLFAPEGLTPLIQIPLRVTHSALCTRVLLNLRRAAAHSTSVTANSIFLSMDGYEHVNQTTLVFRLAAISSASDDCPSEDYVYLEEVAD</sequence>
<keyword evidence="1" id="KW-0812">Transmembrane</keyword>
<dbReference type="Pfam" id="PF20151">
    <property type="entry name" value="DUF6533"/>
    <property type="match status" value="1"/>
</dbReference>
<feature type="transmembrane region" description="Helical" evidence="1">
    <location>
        <begin position="123"/>
        <end position="144"/>
    </location>
</feature>
<accession>A0A5C2SNW0</accession>
<feature type="transmembrane region" description="Helical" evidence="1">
    <location>
        <begin position="270"/>
        <end position="290"/>
    </location>
</feature>
<keyword evidence="1" id="KW-0472">Membrane</keyword>
<evidence type="ECO:0000256" key="1">
    <source>
        <dbReference type="SAM" id="Phobius"/>
    </source>
</evidence>
<feature type="transmembrane region" description="Helical" evidence="1">
    <location>
        <begin position="156"/>
        <end position="175"/>
    </location>
</feature>
<evidence type="ECO:0000313" key="4">
    <source>
        <dbReference type="Proteomes" id="UP000313359"/>
    </source>
</evidence>
<dbReference type="OrthoDB" id="3350812at2759"/>
<reference evidence="3" key="1">
    <citation type="journal article" date="2018" name="Genome Biol. Evol.">
        <title>Genomics and development of Lentinus tigrinus, a white-rot wood-decaying mushroom with dimorphic fruiting bodies.</title>
        <authorList>
            <person name="Wu B."/>
            <person name="Xu Z."/>
            <person name="Knudson A."/>
            <person name="Carlson A."/>
            <person name="Chen N."/>
            <person name="Kovaka S."/>
            <person name="LaButti K."/>
            <person name="Lipzen A."/>
            <person name="Pennachio C."/>
            <person name="Riley R."/>
            <person name="Schakwitz W."/>
            <person name="Umezawa K."/>
            <person name="Ohm R.A."/>
            <person name="Grigoriev I.V."/>
            <person name="Nagy L.G."/>
            <person name="Gibbons J."/>
            <person name="Hibbett D."/>
        </authorList>
    </citation>
    <scope>NUCLEOTIDE SEQUENCE [LARGE SCALE GENOMIC DNA]</scope>
    <source>
        <strain evidence="3">ALCF2SS1-6</strain>
    </source>
</reference>
<feature type="domain" description="DUF6533" evidence="2">
    <location>
        <begin position="65"/>
        <end position="99"/>
    </location>
</feature>
<name>A0A5C2SNW0_9APHY</name>
<evidence type="ECO:0000259" key="2">
    <source>
        <dbReference type="Pfam" id="PF20151"/>
    </source>
</evidence>
<dbReference type="AlphaFoldDB" id="A0A5C2SNW0"/>
<feature type="transmembrane region" description="Helical" evidence="1">
    <location>
        <begin position="232"/>
        <end position="249"/>
    </location>
</feature>
<proteinExistence type="predicted"/>
<organism evidence="3 4">
    <name type="scientific">Lentinus tigrinus ALCF2SS1-6</name>
    <dbReference type="NCBI Taxonomy" id="1328759"/>
    <lineage>
        <taxon>Eukaryota</taxon>
        <taxon>Fungi</taxon>
        <taxon>Dikarya</taxon>
        <taxon>Basidiomycota</taxon>
        <taxon>Agaricomycotina</taxon>
        <taxon>Agaricomycetes</taxon>
        <taxon>Polyporales</taxon>
        <taxon>Polyporaceae</taxon>
        <taxon>Lentinus</taxon>
    </lineage>
</organism>
<dbReference type="EMBL" id="ML122252">
    <property type="protein sequence ID" value="RPD65331.1"/>
    <property type="molecule type" value="Genomic_DNA"/>
</dbReference>
<gene>
    <name evidence="3" type="ORF">L227DRAFT_649463</name>
</gene>
<dbReference type="InterPro" id="IPR045340">
    <property type="entry name" value="DUF6533"/>
</dbReference>
<evidence type="ECO:0000313" key="3">
    <source>
        <dbReference type="EMBL" id="RPD65331.1"/>
    </source>
</evidence>
<dbReference type="Proteomes" id="UP000313359">
    <property type="component" value="Unassembled WGS sequence"/>
</dbReference>
<keyword evidence="4" id="KW-1185">Reference proteome</keyword>
<feature type="transmembrane region" description="Helical" evidence="1">
    <location>
        <begin position="89"/>
        <end position="111"/>
    </location>
</feature>
<keyword evidence="1" id="KW-1133">Transmembrane helix</keyword>